<dbReference type="RefSeq" id="YP_009199230.1">
    <property type="nucleotide sequence ID" value="NC_028805.1"/>
</dbReference>
<protein>
    <submittedName>
        <fullName evidence="1">Uncharacterized protein</fullName>
    </submittedName>
</protein>
<dbReference type="Proteomes" id="UP000208104">
    <property type="component" value="Segment"/>
</dbReference>
<evidence type="ECO:0000313" key="1">
    <source>
        <dbReference type="EMBL" id="ALA07298.1"/>
    </source>
</evidence>
<sequence length="31" mass="3596">MMLWVKITNDFRGFLACVAMLDNDSQFKITS</sequence>
<dbReference type="KEGG" id="vg:26626117"/>
<dbReference type="GeneID" id="26626117"/>
<keyword evidence="2" id="KW-1185">Reference proteome</keyword>
<organism evidence="1 2">
    <name type="scientific">Brevibacillus phage Jenst</name>
    <dbReference type="NCBI Taxonomy" id="1691954"/>
    <lineage>
        <taxon>Viruses</taxon>
        <taxon>Duplodnaviria</taxon>
        <taxon>Heunggongvirae</taxon>
        <taxon>Uroviricota</taxon>
        <taxon>Caudoviricetes</taxon>
        <taxon>Jenstvirus</taxon>
        <taxon>Jenstvirus jenst</taxon>
    </lineage>
</organism>
<name>A0A0K2CNL7_9CAUD</name>
<reference evidence="1 2" key="1">
    <citation type="journal article" date="2015" name="Genome Announc.">
        <title>Genome Sequences of Five Additional Brevibacillus laterosporus Bacteriophages.</title>
        <authorList>
            <person name="Merrill B.D."/>
            <person name="Berg J.A."/>
            <person name="Graves K.A."/>
            <person name="Ward A.T."/>
            <person name="Hilton J.A."/>
            <person name="Wake B.N."/>
            <person name="Grose J.H."/>
            <person name="Breakwell D.P."/>
            <person name="Burnett S.H."/>
        </authorList>
    </citation>
    <scope>NUCLEOTIDE SEQUENCE [LARGE SCALE GENOMIC DNA]</scope>
</reference>
<proteinExistence type="predicted"/>
<dbReference type="EMBL" id="KT151955">
    <property type="protein sequence ID" value="ALA07298.1"/>
    <property type="molecule type" value="Genomic_DNA"/>
</dbReference>
<accession>A0A0K2CNL7</accession>
<evidence type="ECO:0000313" key="2">
    <source>
        <dbReference type="Proteomes" id="UP000208104"/>
    </source>
</evidence>
<gene>
    <name evidence="1" type="ORF">JENST_169</name>
</gene>